<dbReference type="PANTHER" id="PTHR45527:SF1">
    <property type="entry name" value="FATTY ACID SYNTHASE"/>
    <property type="match status" value="1"/>
</dbReference>
<evidence type="ECO:0000259" key="2">
    <source>
        <dbReference type="Pfam" id="PF13193"/>
    </source>
</evidence>
<reference evidence="4" key="1">
    <citation type="submission" date="2011-01" db="EMBL/GenBank/DDBJ databases">
        <title>Complete sequence of plasmid1 of Rahnella sp. Y9602.</title>
        <authorList>
            <consortium name="US DOE Joint Genome Institute"/>
            <person name="Lucas S."/>
            <person name="Copeland A."/>
            <person name="Lapidus A."/>
            <person name="Cheng J.-F."/>
            <person name="Goodwin L."/>
            <person name="Pitluck S."/>
            <person name="Lu M."/>
            <person name="Detter J.C."/>
            <person name="Han C."/>
            <person name="Tapia R."/>
            <person name="Land M."/>
            <person name="Hauser L."/>
            <person name="Kyrpides N."/>
            <person name="Ivanova N."/>
            <person name="Ovchinnikova G."/>
            <person name="Pagani I."/>
            <person name="Sobecky P.A."/>
            <person name="Martinez R.J."/>
            <person name="Woyke T."/>
        </authorList>
    </citation>
    <scope>NUCLEOTIDE SEQUENCE [LARGE SCALE GENOMIC DNA]</scope>
    <source>
        <strain evidence="4">Y9602</strain>
        <plasmid evidence="4">pRAHAQ01</plasmid>
    </source>
</reference>
<keyword evidence="3" id="KW-0436">Ligase</keyword>
<dbReference type="EMBL" id="CP002506">
    <property type="protein sequence ID" value="ADW76266.1"/>
    <property type="molecule type" value="Genomic_DNA"/>
</dbReference>
<dbReference type="Gene3D" id="3.30.300.30">
    <property type="match status" value="1"/>
</dbReference>
<reference evidence="3 4" key="2">
    <citation type="journal article" date="2012" name="J. Bacteriol.">
        <title>Complete Genome Sequence of Rahnella sp. Strain Y9602, a Gammaproteobacterium Isolate from Metal- and Radionuclide-Contaminated Soil.</title>
        <authorList>
            <person name="Martinez R.J."/>
            <person name="Bruce D."/>
            <person name="Detter C."/>
            <person name="Goodwin L.A."/>
            <person name="Han J."/>
            <person name="Han C.S."/>
            <person name="Held B."/>
            <person name="Land M.L."/>
            <person name="Mikhailova N."/>
            <person name="Nolan M."/>
            <person name="Pennacchio L."/>
            <person name="Pitluck S."/>
            <person name="Tapia R."/>
            <person name="Woyke T."/>
            <person name="Sobecky P.A."/>
        </authorList>
    </citation>
    <scope>NUCLEOTIDE SEQUENCE [LARGE SCALE GENOMIC DNA]</scope>
    <source>
        <strain evidence="3 4">Y9602</strain>
        <plasmid evidence="3">pRAHAQ01</plasmid>
    </source>
</reference>
<dbReference type="PANTHER" id="PTHR45527">
    <property type="entry name" value="NONRIBOSOMAL PEPTIDE SYNTHETASE"/>
    <property type="match status" value="1"/>
</dbReference>
<dbReference type="RefSeq" id="WP_013577947.1">
    <property type="nucleotide sequence ID" value="NC_015062.1"/>
</dbReference>
<geneLocation type="plasmid" evidence="3 4">
    <name>pRAHAQ01</name>
</geneLocation>
<dbReference type="eggNOG" id="COG1020">
    <property type="taxonomic scope" value="Bacteria"/>
</dbReference>
<dbReference type="InterPro" id="IPR000873">
    <property type="entry name" value="AMP-dep_synth/lig_dom"/>
</dbReference>
<dbReference type="Proteomes" id="UP000007257">
    <property type="component" value="Plasmid pRAHAQ01"/>
</dbReference>
<dbReference type="SUPFAM" id="SSF56801">
    <property type="entry name" value="Acetyl-CoA synthetase-like"/>
    <property type="match status" value="1"/>
</dbReference>
<dbReference type="GO" id="GO:0016874">
    <property type="term" value="F:ligase activity"/>
    <property type="evidence" value="ECO:0007669"/>
    <property type="project" value="UniProtKB-KW"/>
</dbReference>
<evidence type="ECO:0000259" key="1">
    <source>
        <dbReference type="Pfam" id="PF00501"/>
    </source>
</evidence>
<name>A0A0H3FIX5_RAHSY</name>
<dbReference type="InterPro" id="IPR025110">
    <property type="entry name" value="AMP-bd_C"/>
</dbReference>
<dbReference type="HOGENOM" id="CLU_000022_2_12_6"/>
<dbReference type="AlphaFoldDB" id="A0A0H3FIX5"/>
<keyword evidence="3" id="KW-0614">Plasmid</keyword>
<evidence type="ECO:0000313" key="3">
    <source>
        <dbReference type="EMBL" id="ADW76266.1"/>
    </source>
</evidence>
<dbReference type="InterPro" id="IPR045851">
    <property type="entry name" value="AMP-bd_C_sf"/>
</dbReference>
<sequence length="504" mass="55823">MFLSQIRPLFDRLRNCDDAIALINQQGTYSFAELGARTAAIAHFLTPLAGRNVLIYGHKQLDAVAAILACISKGCCFTFVDQANPPSRIEKIARMTRTEVIITTLPHPLAGLEQWPQCVSASLADISPATLPAEPSLTQSLFYILSTSGSTGEPKGVMISYDNFAAFSAWFAPQVTGGTDKGCHINHACFSFDMAILDLIPVLSRGQTVLMLDHCNNVLPRQNIRLMTREPDVAVTSWFSTPSFAELMLKDALFSHVKFPALKRFYIGGERVAPGLITQLQTRFPSLEVMHAYGPTETTCVTHTHLLSQPLHHQAGLLPLGKPQGLNRIRIVDAAGHPVSATTVGEVRLYGPQVSQGYLPEDHPRNQAFAEDEWGRYYATGDRGFVDENQSLFICGRDDGQFKLHGNRIELAEVESAVCRNANVIQCCLVPLEEQGKVTDLQLFVQLHDDNALQRQALRHFLSGQLPGYMIPKQLVFCQHFPLTLHGKIDRQELVRQYAVSDSF</sequence>
<feature type="domain" description="AMP-binding enzyme C-terminal" evidence="2">
    <location>
        <begin position="413"/>
        <end position="488"/>
    </location>
</feature>
<organism evidence="3 4">
    <name type="scientific">Rahnella sp. (strain Y9602)</name>
    <dbReference type="NCBI Taxonomy" id="2703885"/>
    <lineage>
        <taxon>Bacteria</taxon>
        <taxon>Pseudomonadati</taxon>
        <taxon>Pseudomonadota</taxon>
        <taxon>Gammaproteobacteria</taxon>
        <taxon>Enterobacterales</taxon>
        <taxon>Yersiniaceae</taxon>
        <taxon>Rahnella</taxon>
    </lineage>
</organism>
<dbReference type="Pfam" id="PF00501">
    <property type="entry name" value="AMP-binding"/>
    <property type="match status" value="1"/>
</dbReference>
<dbReference type="GO" id="GO:0043041">
    <property type="term" value="P:amino acid activation for nonribosomal peptide biosynthetic process"/>
    <property type="evidence" value="ECO:0007669"/>
    <property type="project" value="TreeGrafter"/>
</dbReference>
<dbReference type="InterPro" id="IPR042099">
    <property type="entry name" value="ANL_N_sf"/>
</dbReference>
<gene>
    <name evidence="3" type="ordered locus">Rahaq_4686</name>
</gene>
<accession>A0A0H3FIX5</accession>
<dbReference type="GO" id="GO:0031177">
    <property type="term" value="F:phosphopantetheine binding"/>
    <property type="evidence" value="ECO:0007669"/>
    <property type="project" value="TreeGrafter"/>
</dbReference>
<proteinExistence type="predicted"/>
<evidence type="ECO:0000313" key="4">
    <source>
        <dbReference type="Proteomes" id="UP000007257"/>
    </source>
</evidence>
<dbReference type="Gene3D" id="3.40.50.12780">
    <property type="entry name" value="N-terminal domain of ligase-like"/>
    <property type="match status" value="1"/>
</dbReference>
<protein>
    <submittedName>
        <fullName evidence="3">AMP-dependent synthetase and ligase</fullName>
    </submittedName>
</protein>
<dbReference type="KEGG" id="rah:Rahaq_4686"/>
<feature type="domain" description="AMP-dependent synthetase/ligase" evidence="1">
    <location>
        <begin position="14"/>
        <end position="359"/>
    </location>
</feature>
<dbReference type="GO" id="GO:0005737">
    <property type="term" value="C:cytoplasm"/>
    <property type="evidence" value="ECO:0007669"/>
    <property type="project" value="TreeGrafter"/>
</dbReference>
<dbReference type="OrthoDB" id="9757559at2"/>
<dbReference type="Pfam" id="PF13193">
    <property type="entry name" value="AMP-binding_C"/>
    <property type="match status" value="1"/>
</dbReference>
<dbReference type="GO" id="GO:0044550">
    <property type="term" value="P:secondary metabolite biosynthetic process"/>
    <property type="evidence" value="ECO:0007669"/>
    <property type="project" value="TreeGrafter"/>
</dbReference>